<organism evidence="3 4">
    <name type="scientific">Marinobacter shengliensis</name>
    <dbReference type="NCBI Taxonomy" id="1389223"/>
    <lineage>
        <taxon>Bacteria</taxon>
        <taxon>Pseudomonadati</taxon>
        <taxon>Pseudomonadota</taxon>
        <taxon>Gammaproteobacteria</taxon>
        <taxon>Pseudomonadales</taxon>
        <taxon>Marinobacteraceae</taxon>
        <taxon>Marinobacter</taxon>
    </lineage>
</organism>
<evidence type="ECO:0000259" key="2">
    <source>
        <dbReference type="Pfam" id="PF13401"/>
    </source>
</evidence>
<reference evidence="3 4" key="1">
    <citation type="submission" date="2024-09" db="EMBL/GenBank/DDBJ databases">
        <title>Draft genome sequences of 6 high pH adapted Marinobacter shengliensis sp. isolated from Mariana forearc serpentinite mud volcanoes.</title>
        <authorList>
            <person name="Elkassas S."/>
            <person name="Serres M."/>
            <person name="Michael N."/>
            <person name="Amina P."/>
            <person name="Teodora Z."/>
            <person name="Julie H."/>
        </authorList>
    </citation>
    <scope>NUCLEOTIDE SEQUENCE [LARGE SCALE GENOMIC DNA]</scope>
    <source>
        <strain evidence="3 4">EB4</strain>
    </source>
</reference>
<evidence type="ECO:0000256" key="1">
    <source>
        <dbReference type="SAM" id="MobiDB-lite"/>
    </source>
</evidence>
<dbReference type="Proteomes" id="UP001576762">
    <property type="component" value="Unassembled WGS sequence"/>
</dbReference>
<feature type="compositionally biased region" description="Low complexity" evidence="1">
    <location>
        <begin position="334"/>
        <end position="346"/>
    </location>
</feature>
<proteinExistence type="predicted"/>
<dbReference type="EMBL" id="JBHFLD010000015">
    <property type="protein sequence ID" value="MFB2716249.1"/>
    <property type="molecule type" value="Genomic_DNA"/>
</dbReference>
<evidence type="ECO:0000313" key="3">
    <source>
        <dbReference type="EMBL" id="MFB2716249.1"/>
    </source>
</evidence>
<dbReference type="PANTHER" id="PTHR35894:SF1">
    <property type="entry name" value="PHOSPHORIBULOKINASE _ URIDINE KINASE FAMILY"/>
    <property type="match status" value="1"/>
</dbReference>
<name>A0ABV4W7U7_9GAMM</name>
<dbReference type="InterPro" id="IPR049945">
    <property type="entry name" value="AAA_22"/>
</dbReference>
<sequence length="360" mass="39512">MTQDNLNAIDSGGLFPRLQQRYGLRDNPLEMETPFFPDAMRHHALESLRHLCGFGDMALLLTGAPGAGKTRILAELIRSESSRLDFHRIPTAALTSAQALARDLYKIAGSGMPGDLEPRELVYQFFRWSQVRAQRGQRLVLLLDDSDEVAPELLNLLLSGFLAADRSLAAALVFSGAEGLQDQFRAEDLSVHIHHINLPALTRDDVFAYLQPRVHRAGGSQDEMLSSARLKQLHALSQGSFGRLKRVAPGIWLDIVAPQSRAAARSWPPLASLRWPALALVILLVSWWFVARQYDESVAGSGGLETPKETVRRSITIGPEAARDAGDALPADALRPPELPRQQEPENLTLTDASAAAETE</sequence>
<accession>A0ABV4W7U7</accession>
<feature type="region of interest" description="Disordered" evidence="1">
    <location>
        <begin position="316"/>
        <end position="360"/>
    </location>
</feature>
<comment type="caution">
    <text evidence="3">The sequence shown here is derived from an EMBL/GenBank/DDBJ whole genome shotgun (WGS) entry which is preliminary data.</text>
</comment>
<gene>
    <name evidence="3" type="ORF">ACE05E_12235</name>
</gene>
<dbReference type="InterPro" id="IPR052026">
    <property type="entry name" value="ExeA_AAA_ATPase_DNA-bind"/>
</dbReference>
<dbReference type="InterPro" id="IPR027417">
    <property type="entry name" value="P-loop_NTPase"/>
</dbReference>
<dbReference type="Gene3D" id="3.40.50.300">
    <property type="entry name" value="P-loop containing nucleotide triphosphate hydrolases"/>
    <property type="match status" value="1"/>
</dbReference>
<dbReference type="RefSeq" id="WP_374814604.1">
    <property type="nucleotide sequence ID" value="NZ_JBHFLD010000015.1"/>
</dbReference>
<dbReference type="Pfam" id="PF13401">
    <property type="entry name" value="AAA_22"/>
    <property type="match status" value="1"/>
</dbReference>
<protein>
    <submittedName>
        <fullName evidence="3">AAA family ATPase</fullName>
    </submittedName>
</protein>
<keyword evidence="4" id="KW-1185">Reference proteome</keyword>
<dbReference type="PANTHER" id="PTHR35894">
    <property type="entry name" value="GENERAL SECRETION PATHWAY PROTEIN A-RELATED"/>
    <property type="match status" value="1"/>
</dbReference>
<dbReference type="SUPFAM" id="SSF52540">
    <property type="entry name" value="P-loop containing nucleoside triphosphate hydrolases"/>
    <property type="match status" value="1"/>
</dbReference>
<evidence type="ECO:0000313" key="4">
    <source>
        <dbReference type="Proteomes" id="UP001576762"/>
    </source>
</evidence>
<feature type="non-terminal residue" evidence="3">
    <location>
        <position position="360"/>
    </location>
</feature>
<feature type="domain" description="ORC1/DEAH AAA+ ATPase" evidence="2">
    <location>
        <begin position="56"/>
        <end position="183"/>
    </location>
</feature>